<sequence>MVSRIEAILRIINSTPTGVEPDLSISQRLFYWRHMDRMARITANAAAFTVPATYGSPFVNSA</sequence>
<evidence type="ECO:0000313" key="1">
    <source>
        <dbReference type="EMBL" id="TGO08671.1"/>
    </source>
</evidence>
<name>A0A4Z1EH54_9HELO</name>
<accession>A0A4Z1EH54</accession>
<organism evidence="1 2">
    <name type="scientific">Botrytis tulipae</name>
    <dbReference type="NCBI Taxonomy" id="87230"/>
    <lineage>
        <taxon>Eukaryota</taxon>
        <taxon>Fungi</taxon>
        <taxon>Dikarya</taxon>
        <taxon>Ascomycota</taxon>
        <taxon>Pezizomycotina</taxon>
        <taxon>Leotiomycetes</taxon>
        <taxon>Helotiales</taxon>
        <taxon>Sclerotiniaceae</taxon>
        <taxon>Botrytis</taxon>
    </lineage>
</organism>
<gene>
    <name evidence="1" type="ORF">BTUL_0197g00150</name>
</gene>
<comment type="caution">
    <text evidence="1">The sequence shown here is derived from an EMBL/GenBank/DDBJ whole genome shotgun (WGS) entry which is preliminary data.</text>
</comment>
<dbReference type="OrthoDB" id="3544130at2759"/>
<reference evidence="1 2" key="1">
    <citation type="submission" date="2017-12" db="EMBL/GenBank/DDBJ databases">
        <title>Comparative genomics of Botrytis spp.</title>
        <authorList>
            <person name="Valero-Jimenez C.A."/>
            <person name="Tapia P."/>
            <person name="Veloso J."/>
            <person name="Silva-Moreno E."/>
            <person name="Staats M."/>
            <person name="Valdes J.H."/>
            <person name="Van Kan J.A.L."/>
        </authorList>
    </citation>
    <scope>NUCLEOTIDE SEQUENCE [LARGE SCALE GENOMIC DNA]</scope>
    <source>
        <strain evidence="1 2">Bt9001</strain>
    </source>
</reference>
<proteinExistence type="predicted"/>
<dbReference type="EMBL" id="PQXH01000197">
    <property type="protein sequence ID" value="TGO08671.1"/>
    <property type="molecule type" value="Genomic_DNA"/>
</dbReference>
<evidence type="ECO:0000313" key="2">
    <source>
        <dbReference type="Proteomes" id="UP000297777"/>
    </source>
</evidence>
<keyword evidence="2" id="KW-1185">Reference proteome</keyword>
<dbReference type="AlphaFoldDB" id="A0A4Z1EH54"/>
<dbReference type="Proteomes" id="UP000297777">
    <property type="component" value="Unassembled WGS sequence"/>
</dbReference>
<protein>
    <submittedName>
        <fullName evidence="1">Uncharacterized protein</fullName>
    </submittedName>
</protein>